<comment type="caution">
    <text evidence="8">The sequence shown here is derived from an EMBL/GenBank/DDBJ whole genome shotgun (WGS) entry which is preliminary data.</text>
</comment>
<comment type="subcellular location">
    <subcellularLocation>
        <location evidence="6">Cytoplasm</location>
    </subcellularLocation>
</comment>
<keyword evidence="3 6" id="KW-0540">Nuclease</keyword>
<comment type="similarity">
    <text evidence="6">Belongs to the RNase D family.</text>
</comment>
<keyword evidence="9" id="KW-1185">Reference proteome</keyword>
<proteinExistence type="inferred from homology"/>
<evidence type="ECO:0000256" key="5">
    <source>
        <dbReference type="ARBA" id="ARBA00022839"/>
    </source>
</evidence>
<dbReference type="Pfam" id="PF00570">
    <property type="entry name" value="HRDC"/>
    <property type="match status" value="1"/>
</dbReference>
<dbReference type="InterPro" id="IPR051086">
    <property type="entry name" value="RNase_D-like"/>
</dbReference>
<accession>A0ABV8ULA2</accession>
<comment type="catalytic activity">
    <reaction evidence="6">
        <text>Exonucleolytic cleavage that removes extra residues from the 3'-terminus of tRNA to produce 5'-mononucleotides.</text>
        <dbReference type="EC" id="3.1.13.5"/>
    </reaction>
</comment>
<dbReference type="PROSITE" id="PS50967">
    <property type="entry name" value="HRDC"/>
    <property type="match status" value="1"/>
</dbReference>
<dbReference type="HAMAP" id="MF_01899">
    <property type="entry name" value="RNase_D"/>
    <property type="match status" value="1"/>
</dbReference>
<dbReference type="InterPro" id="IPR002121">
    <property type="entry name" value="HRDC_dom"/>
</dbReference>
<dbReference type="InterPro" id="IPR036397">
    <property type="entry name" value="RNaseH_sf"/>
</dbReference>
<name>A0ABV8ULA2_9PROT</name>
<dbReference type="InterPro" id="IPR010997">
    <property type="entry name" value="HRDC-like_sf"/>
</dbReference>
<comment type="cofactor">
    <cofactor evidence="6">
        <name>a divalent metal cation</name>
        <dbReference type="ChEBI" id="CHEBI:60240"/>
    </cofactor>
</comment>
<reference evidence="9" key="1">
    <citation type="journal article" date="2019" name="Int. J. Syst. Evol. Microbiol.">
        <title>The Global Catalogue of Microorganisms (GCM) 10K type strain sequencing project: providing services to taxonomists for standard genome sequencing and annotation.</title>
        <authorList>
            <consortium name="The Broad Institute Genomics Platform"/>
            <consortium name="The Broad Institute Genome Sequencing Center for Infectious Disease"/>
            <person name="Wu L."/>
            <person name="Ma J."/>
        </authorList>
    </citation>
    <scope>NUCLEOTIDE SEQUENCE [LARGE SCALE GENOMIC DNA]</scope>
    <source>
        <strain evidence="9">CECT 8472</strain>
    </source>
</reference>
<dbReference type="SMART" id="SM00341">
    <property type="entry name" value="HRDC"/>
    <property type="match status" value="1"/>
</dbReference>
<evidence type="ECO:0000313" key="9">
    <source>
        <dbReference type="Proteomes" id="UP001595799"/>
    </source>
</evidence>
<evidence type="ECO:0000256" key="6">
    <source>
        <dbReference type="HAMAP-Rule" id="MF_01899"/>
    </source>
</evidence>
<dbReference type="GO" id="GO:0033890">
    <property type="term" value="F:ribonuclease D activity"/>
    <property type="evidence" value="ECO:0007669"/>
    <property type="project" value="UniProtKB-EC"/>
</dbReference>
<sequence length="384" mass="43289">MRIITDTQSLENFCTAQESADYVTIDTEFMRDTSYWPRLCLIQVGGIEEAVIIDPLSEGLELDPLYALLRNPDVIKVFHAARQDLEIFYQRMGSVPAPVFDTQVAAMVCGFGDQVSYEKLVAALTSKSIDKGARFTDWSRRPLGEKQLSYALADVTHLRDVYEKLRKRLERNGRESWLSDEMAVLADPETYENDPEKAWLRLKSRSRDRRALAVMRALATWREKEAQSRDVPRSRILKDEQLYDLASNRPETADGLARLRGFSGDMAKGRIGREILAVISETANLPKNKLPEGPSAPDNREDASPALIELLKVLLKAKSEEHDIAQKLLANVSDLEQIALDDAADVPALKGWRREIFGRYALELKQGKIALSAEDRSVKVLSLD</sequence>
<protein>
    <recommendedName>
        <fullName evidence="6">Ribonuclease D</fullName>
        <shortName evidence="6">RNase D</shortName>
        <ecNumber evidence="6">3.1.13.5</ecNumber>
    </recommendedName>
</protein>
<evidence type="ECO:0000256" key="1">
    <source>
        <dbReference type="ARBA" id="ARBA00022490"/>
    </source>
</evidence>
<keyword evidence="5 6" id="KW-0269">Exonuclease</keyword>
<dbReference type="EMBL" id="JBHSCW010000003">
    <property type="protein sequence ID" value="MFC4351588.1"/>
    <property type="molecule type" value="Genomic_DNA"/>
</dbReference>
<dbReference type="NCBIfam" id="TIGR01388">
    <property type="entry name" value="rnd"/>
    <property type="match status" value="1"/>
</dbReference>
<gene>
    <name evidence="6 8" type="primary">rnd</name>
    <name evidence="8" type="ORF">ACFOW6_08555</name>
</gene>
<comment type="function">
    <text evidence="6">Exonuclease involved in the 3' processing of various precursor tRNAs. Initiates hydrolysis at the 3'-terminus of an RNA molecule and releases 5'-mononucleotides.</text>
</comment>
<dbReference type="SUPFAM" id="SSF47819">
    <property type="entry name" value="HRDC-like"/>
    <property type="match status" value="2"/>
</dbReference>
<dbReference type="Gene3D" id="1.10.150.80">
    <property type="entry name" value="HRDC domain"/>
    <property type="match status" value="1"/>
</dbReference>
<dbReference type="InterPro" id="IPR006292">
    <property type="entry name" value="RNase_D"/>
</dbReference>
<dbReference type="Gene3D" id="3.30.420.10">
    <property type="entry name" value="Ribonuclease H-like superfamily/Ribonuclease H"/>
    <property type="match status" value="1"/>
</dbReference>
<dbReference type="PANTHER" id="PTHR47649">
    <property type="entry name" value="RIBONUCLEASE D"/>
    <property type="match status" value="1"/>
</dbReference>
<feature type="domain" description="HRDC" evidence="7">
    <location>
        <begin position="208"/>
        <end position="289"/>
    </location>
</feature>
<evidence type="ECO:0000256" key="3">
    <source>
        <dbReference type="ARBA" id="ARBA00022722"/>
    </source>
</evidence>
<organism evidence="8 9">
    <name type="scientific">Fodinicurvata halophila</name>
    <dbReference type="NCBI Taxonomy" id="1419723"/>
    <lineage>
        <taxon>Bacteria</taxon>
        <taxon>Pseudomonadati</taxon>
        <taxon>Pseudomonadota</taxon>
        <taxon>Alphaproteobacteria</taxon>
        <taxon>Rhodospirillales</taxon>
        <taxon>Rhodovibrionaceae</taxon>
        <taxon>Fodinicurvata</taxon>
    </lineage>
</organism>
<dbReference type="InterPro" id="IPR012337">
    <property type="entry name" value="RNaseH-like_sf"/>
</dbReference>
<keyword evidence="1 6" id="KW-0963">Cytoplasm</keyword>
<keyword evidence="4 6" id="KW-0378">Hydrolase</keyword>
<dbReference type="Pfam" id="PF01612">
    <property type="entry name" value="DNA_pol_A_exo1"/>
    <property type="match status" value="1"/>
</dbReference>
<dbReference type="InterPro" id="IPR044876">
    <property type="entry name" value="HRDC_dom_sf"/>
</dbReference>
<keyword evidence="2 6" id="KW-0819">tRNA processing</keyword>
<evidence type="ECO:0000256" key="4">
    <source>
        <dbReference type="ARBA" id="ARBA00022801"/>
    </source>
</evidence>
<dbReference type="PANTHER" id="PTHR47649:SF1">
    <property type="entry name" value="RIBONUCLEASE D"/>
    <property type="match status" value="1"/>
</dbReference>
<dbReference type="CDD" id="cd06142">
    <property type="entry name" value="RNaseD_exo"/>
    <property type="match status" value="1"/>
</dbReference>
<dbReference type="SMART" id="SM00474">
    <property type="entry name" value="35EXOc"/>
    <property type="match status" value="1"/>
</dbReference>
<evidence type="ECO:0000259" key="7">
    <source>
        <dbReference type="PROSITE" id="PS50967"/>
    </source>
</evidence>
<dbReference type="InterPro" id="IPR002562">
    <property type="entry name" value="3'-5'_exonuclease_dom"/>
</dbReference>
<dbReference type="Proteomes" id="UP001595799">
    <property type="component" value="Unassembled WGS sequence"/>
</dbReference>
<dbReference type="EC" id="3.1.13.5" evidence="6"/>
<dbReference type="RefSeq" id="WP_382421915.1">
    <property type="nucleotide sequence ID" value="NZ_JBHSCW010000003.1"/>
</dbReference>
<evidence type="ECO:0000313" key="8">
    <source>
        <dbReference type="EMBL" id="MFC4351588.1"/>
    </source>
</evidence>
<evidence type="ECO:0000256" key="2">
    <source>
        <dbReference type="ARBA" id="ARBA00022694"/>
    </source>
</evidence>
<dbReference type="SUPFAM" id="SSF53098">
    <property type="entry name" value="Ribonuclease H-like"/>
    <property type="match status" value="1"/>
</dbReference>